<keyword evidence="4" id="KW-1185">Reference proteome</keyword>
<proteinExistence type="predicted"/>
<protein>
    <submittedName>
        <fullName evidence="3">Energy transducer TonB</fullName>
    </submittedName>
</protein>
<reference evidence="3 4" key="1">
    <citation type="submission" date="2020-05" db="EMBL/GenBank/DDBJ databases">
        <title>Mucilaginibacter mali sp. nov.</title>
        <authorList>
            <person name="Kim H.S."/>
            <person name="Lee K.C."/>
            <person name="Suh M.K."/>
            <person name="Kim J.-S."/>
            <person name="Han K.-I."/>
            <person name="Eom M.K."/>
            <person name="Shin Y.K."/>
            <person name="Lee J.-S."/>
        </authorList>
    </citation>
    <scope>NUCLEOTIDE SEQUENCE [LARGE SCALE GENOMIC DNA]</scope>
    <source>
        <strain evidence="3 4">G2-14</strain>
    </source>
</reference>
<gene>
    <name evidence="3" type="ORF">HQ865_08115</name>
</gene>
<organism evidence="3 4">
    <name type="scientific">Mucilaginibacter mali</name>
    <dbReference type="NCBI Taxonomy" id="2740462"/>
    <lineage>
        <taxon>Bacteria</taxon>
        <taxon>Pseudomonadati</taxon>
        <taxon>Bacteroidota</taxon>
        <taxon>Sphingobacteriia</taxon>
        <taxon>Sphingobacteriales</taxon>
        <taxon>Sphingobacteriaceae</taxon>
        <taxon>Mucilaginibacter</taxon>
    </lineage>
</organism>
<feature type="region of interest" description="Disordered" evidence="1">
    <location>
        <begin position="66"/>
        <end position="180"/>
    </location>
</feature>
<dbReference type="KEGG" id="mmab:HQ865_08115"/>
<accession>A0A7D4PTJ2</accession>
<evidence type="ECO:0000313" key="4">
    <source>
        <dbReference type="Proteomes" id="UP000505355"/>
    </source>
</evidence>
<sequence>MELQQENNYPKAFLATGIIMAVLAALCYIIIIKAPPKEQDGIGGILVNYGTTDEGSGNDQLSMEEVSAAEKANHTKPEKVTPAPPTDQPTPVEKSNQNVVTQNTEDAPVVAANSKKPSTATATETTKPTPPKQVVNQNALYKGKTSNGTGSGDGTTDKPGNQGSPNGSTLSDNYGPGGSGNGLSLPNWHFVNPPDVKNVHRVPGTVVIDFTIDDRGNVLEAHANKQKTRAGLDLVQSCIDAIRNSRFTSSAPASGNAKGQMSFIFRVD</sequence>
<evidence type="ECO:0000256" key="2">
    <source>
        <dbReference type="SAM" id="Phobius"/>
    </source>
</evidence>
<keyword evidence="2" id="KW-0472">Membrane</keyword>
<dbReference type="AlphaFoldDB" id="A0A7D4PTJ2"/>
<evidence type="ECO:0000313" key="3">
    <source>
        <dbReference type="EMBL" id="QKJ29723.1"/>
    </source>
</evidence>
<name>A0A7D4PTJ2_9SPHI</name>
<dbReference type="Proteomes" id="UP000505355">
    <property type="component" value="Chromosome"/>
</dbReference>
<dbReference type="RefSeq" id="WP_173414415.1">
    <property type="nucleotide sequence ID" value="NZ_CP054139.1"/>
</dbReference>
<dbReference type="EMBL" id="CP054139">
    <property type="protein sequence ID" value="QKJ29723.1"/>
    <property type="molecule type" value="Genomic_DNA"/>
</dbReference>
<feature type="transmembrane region" description="Helical" evidence="2">
    <location>
        <begin position="12"/>
        <end position="31"/>
    </location>
</feature>
<feature type="compositionally biased region" description="Low complexity" evidence="1">
    <location>
        <begin position="114"/>
        <end position="127"/>
    </location>
</feature>
<feature type="compositionally biased region" description="Polar residues" evidence="1">
    <location>
        <begin position="161"/>
        <end position="172"/>
    </location>
</feature>
<keyword evidence="2" id="KW-1133">Transmembrane helix</keyword>
<feature type="compositionally biased region" description="Polar residues" evidence="1">
    <location>
        <begin position="93"/>
        <end position="105"/>
    </location>
</feature>
<keyword evidence="2" id="KW-0812">Transmembrane</keyword>
<evidence type="ECO:0000256" key="1">
    <source>
        <dbReference type="SAM" id="MobiDB-lite"/>
    </source>
</evidence>